<dbReference type="Proteomes" id="UP000823775">
    <property type="component" value="Unassembled WGS sequence"/>
</dbReference>
<accession>A0ABS8Y6K2</accession>
<dbReference type="EMBL" id="JACEIK010072087">
    <property type="protein sequence ID" value="MCE5167278.1"/>
    <property type="molecule type" value="Genomic_DNA"/>
</dbReference>
<evidence type="ECO:0000313" key="2">
    <source>
        <dbReference type="EMBL" id="MCE5167278.1"/>
    </source>
</evidence>
<feature type="compositionally biased region" description="Polar residues" evidence="1">
    <location>
        <begin position="110"/>
        <end position="126"/>
    </location>
</feature>
<protein>
    <submittedName>
        <fullName evidence="2">Uncharacterized protein</fullName>
    </submittedName>
</protein>
<feature type="region of interest" description="Disordered" evidence="1">
    <location>
        <begin position="85"/>
        <end position="126"/>
    </location>
</feature>
<reference evidence="2 3" key="1">
    <citation type="journal article" date="2021" name="BMC Genomics">
        <title>Datura genome reveals duplications of psychoactive alkaloid biosynthetic genes and high mutation rate following tissue culture.</title>
        <authorList>
            <person name="Rajewski A."/>
            <person name="Carter-House D."/>
            <person name="Stajich J."/>
            <person name="Litt A."/>
        </authorList>
    </citation>
    <scope>NUCLEOTIDE SEQUENCE [LARGE SCALE GENOMIC DNA]</scope>
    <source>
        <strain evidence="2">AR-01</strain>
    </source>
</reference>
<evidence type="ECO:0000256" key="1">
    <source>
        <dbReference type="SAM" id="MobiDB-lite"/>
    </source>
</evidence>
<comment type="caution">
    <text evidence="2">The sequence shown here is derived from an EMBL/GenBank/DDBJ whole genome shotgun (WGS) entry which is preliminary data.</text>
</comment>
<name>A0ABS8Y6K2_DATST</name>
<evidence type="ECO:0000313" key="3">
    <source>
        <dbReference type="Proteomes" id="UP000823775"/>
    </source>
</evidence>
<organism evidence="2 3">
    <name type="scientific">Datura stramonium</name>
    <name type="common">Jimsonweed</name>
    <name type="synonym">Common thornapple</name>
    <dbReference type="NCBI Taxonomy" id="4076"/>
    <lineage>
        <taxon>Eukaryota</taxon>
        <taxon>Viridiplantae</taxon>
        <taxon>Streptophyta</taxon>
        <taxon>Embryophyta</taxon>
        <taxon>Tracheophyta</taxon>
        <taxon>Spermatophyta</taxon>
        <taxon>Magnoliopsida</taxon>
        <taxon>eudicotyledons</taxon>
        <taxon>Gunneridae</taxon>
        <taxon>Pentapetalae</taxon>
        <taxon>asterids</taxon>
        <taxon>lamiids</taxon>
        <taxon>Solanales</taxon>
        <taxon>Solanaceae</taxon>
        <taxon>Solanoideae</taxon>
        <taxon>Datureae</taxon>
        <taxon>Datura</taxon>
    </lineage>
</organism>
<sequence length="126" mass="13804">MATPEVSYYPTFDVAVTSMEAQYVGYVTPPAVVFGFVQINRSQYQGLGNASSFTPFGMPNFPRHNSLFAPSLSFTDVSSSHVHLAYSQPANTEAAPTPPRKSTRPRKPTNYDTGSHYESSQSSDED</sequence>
<proteinExistence type="predicted"/>
<gene>
    <name evidence="2" type="ORF">HAX54_046036</name>
</gene>
<keyword evidence="3" id="KW-1185">Reference proteome</keyword>